<dbReference type="PATRIC" id="fig|1678637.3.peg.5868"/>
<dbReference type="InterPro" id="IPR050570">
    <property type="entry name" value="Cell_wall_metabolism_enzyme"/>
</dbReference>
<dbReference type="Proteomes" id="UP000037288">
    <property type="component" value="Unassembled WGS sequence"/>
</dbReference>
<evidence type="ECO:0000256" key="3">
    <source>
        <dbReference type="SAM" id="SignalP"/>
    </source>
</evidence>
<feature type="chain" id="PRO_5005532560" description="M23ase beta-sheet core domain-containing protein" evidence="3">
    <location>
        <begin position="38"/>
        <end position="371"/>
    </location>
</feature>
<keyword evidence="6" id="KW-1185">Reference proteome</keyword>
<dbReference type="STRING" id="1678637.AC230_27440"/>
<proteinExistence type="predicted"/>
<feature type="domain" description="M23ase beta-sheet core" evidence="4">
    <location>
        <begin position="263"/>
        <end position="360"/>
    </location>
</feature>
<dbReference type="PANTHER" id="PTHR21666:SF270">
    <property type="entry name" value="MUREIN HYDROLASE ACTIVATOR ENVC"/>
    <property type="match status" value="1"/>
</dbReference>
<dbReference type="OrthoDB" id="5244067at2"/>
<feature type="region of interest" description="Disordered" evidence="2">
    <location>
        <begin position="207"/>
        <end position="237"/>
    </location>
</feature>
<evidence type="ECO:0000313" key="5">
    <source>
        <dbReference type="EMBL" id="KNB49073.1"/>
    </source>
</evidence>
<evidence type="ECO:0000313" key="6">
    <source>
        <dbReference type="Proteomes" id="UP000037288"/>
    </source>
</evidence>
<dbReference type="InterPro" id="IPR016047">
    <property type="entry name" value="M23ase_b-sheet_dom"/>
</dbReference>
<dbReference type="AlphaFoldDB" id="A0A0K9X7B8"/>
<dbReference type="GO" id="GO:0004222">
    <property type="term" value="F:metalloendopeptidase activity"/>
    <property type="evidence" value="ECO:0007669"/>
    <property type="project" value="TreeGrafter"/>
</dbReference>
<dbReference type="Pfam" id="PF01551">
    <property type="entry name" value="Peptidase_M23"/>
    <property type="match status" value="1"/>
</dbReference>
<dbReference type="InterPro" id="IPR011055">
    <property type="entry name" value="Dup_hybrid_motif"/>
</dbReference>
<protein>
    <recommendedName>
        <fullName evidence="4">M23ase beta-sheet core domain-containing protein</fullName>
    </recommendedName>
</protein>
<feature type="coiled-coil region" evidence="1">
    <location>
        <begin position="68"/>
        <end position="95"/>
    </location>
</feature>
<dbReference type="FunFam" id="2.70.70.10:FF:000013">
    <property type="entry name" value="Peptidase family M23"/>
    <property type="match status" value="1"/>
</dbReference>
<dbReference type="Gene3D" id="2.70.70.10">
    <property type="entry name" value="Glucose Permease (Domain IIA)"/>
    <property type="match status" value="1"/>
</dbReference>
<gene>
    <name evidence="5" type="ORF">AC230_27440</name>
</gene>
<evidence type="ECO:0000256" key="1">
    <source>
        <dbReference type="SAM" id="Coils"/>
    </source>
</evidence>
<dbReference type="CDD" id="cd12797">
    <property type="entry name" value="M23_peptidase"/>
    <property type="match status" value="1"/>
</dbReference>
<keyword evidence="1" id="KW-0175">Coiled coil</keyword>
<reference evidence="6" key="1">
    <citation type="submission" date="2015-07" db="EMBL/GenBank/DDBJ databases">
        <title>Draft genome sequence of Streptomyces sp. CMAA 1322, a bacterium isolated from Caatinga biome, from dry forest semiarid of Brazil.</title>
        <authorList>
            <person name="Santos S.N."/>
            <person name="Gacesa R."/>
            <person name="Taketani R.G."/>
            <person name="Long P.F."/>
            <person name="Melo I.S."/>
        </authorList>
    </citation>
    <scope>NUCLEOTIDE SEQUENCE [LARGE SCALE GENOMIC DNA]</scope>
    <source>
        <strain evidence="6">CMAA 1322</strain>
    </source>
</reference>
<sequence>MWRPRPHRPRVARPCRSRRHAVGAFCALCAVVYPVLASGPSAAVRAPDRLARAGADVYRLAREEALIRERYDRALPAARERRAEAERLAQRLSGQRFVSSVLREDAGAAARAQYRTGGFTAPDSPRFSDDPFELLALQETDAERRERLARRLSDADDRGRALEREERATVSSWRALDRDTTLLRRALGGASGRLEAAREELDRTAAATVDGGRCSPVDRDVLDTDDDDLRPEGERGGRRWTRPVVSYRLSAGYGGSGANWSGTHTGQDFAVPTGTPVRSVGPGTVVDAGCGGAFGISLVVRHPGGWYSQYAHLSAALVAPGRRVRPGEWIGLSGTTGNSTGPHLHFEVRTSPEFGSSVDPVEWLRRRGVGL</sequence>
<dbReference type="EMBL" id="LFXA01000018">
    <property type="protein sequence ID" value="KNB49073.1"/>
    <property type="molecule type" value="Genomic_DNA"/>
</dbReference>
<evidence type="ECO:0000256" key="2">
    <source>
        <dbReference type="SAM" id="MobiDB-lite"/>
    </source>
</evidence>
<keyword evidence="3" id="KW-0732">Signal</keyword>
<comment type="caution">
    <text evidence="5">The sequence shown here is derived from an EMBL/GenBank/DDBJ whole genome shotgun (WGS) entry which is preliminary data.</text>
</comment>
<dbReference type="SUPFAM" id="SSF51261">
    <property type="entry name" value="Duplicated hybrid motif"/>
    <property type="match status" value="1"/>
</dbReference>
<feature type="signal peptide" evidence="3">
    <location>
        <begin position="1"/>
        <end position="37"/>
    </location>
</feature>
<dbReference type="PANTHER" id="PTHR21666">
    <property type="entry name" value="PEPTIDASE-RELATED"/>
    <property type="match status" value="1"/>
</dbReference>
<evidence type="ECO:0000259" key="4">
    <source>
        <dbReference type="Pfam" id="PF01551"/>
    </source>
</evidence>
<accession>A0A0K9X7B8</accession>
<organism evidence="5 6">
    <name type="scientific">Streptomyces caatingaensis</name>
    <dbReference type="NCBI Taxonomy" id="1678637"/>
    <lineage>
        <taxon>Bacteria</taxon>
        <taxon>Bacillati</taxon>
        <taxon>Actinomycetota</taxon>
        <taxon>Actinomycetes</taxon>
        <taxon>Kitasatosporales</taxon>
        <taxon>Streptomycetaceae</taxon>
        <taxon>Streptomyces</taxon>
    </lineage>
</organism>
<name>A0A0K9X7B8_9ACTN</name>